<dbReference type="Gene3D" id="3.40.640.10">
    <property type="entry name" value="Type I PLP-dependent aspartate aminotransferase-like (Major domain)"/>
    <property type="match status" value="1"/>
</dbReference>
<dbReference type="GO" id="GO:0005737">
    <property type="term" value="C:cytoplasm"/>
    <property type="evidence" value="ECO:0007669"/>
    <property type="project" value="TreeGrafter"/>
</dbReference>
<dbReference type="PATRIC" id="fig|1703779.3.peg.1688"/>
<dbReference type="Gene3D" id="3.90.1150.10">
    <property type="entry name" value="Aspartate Aminotransferase, domain 1"/>
    <property type="match status" value="1"/>
</dbReference>
<comment type="cofactor">
    <cofactor evidence="1">
        <name>pyridoxal 5'-phosphate</name>
        <dbReference type="ChEBI" id="CHEBI:597326"/>
    </cofactor>
</comment>
<dbReference type="GO" id="GO:0004372">
    <property type="term" value="F:glycine hydroxymethyltransferase activity"/>
    <property type="evidence" value="ECO:0007669"/>
    <property type="project" value="TreeGrafter"/>
</dbReference>
<gene>
    <name evidence="4" type="ORF">AMJ83_06395</name>
</gene>
<protein>
    <recommendedName>
        <fullName evidence="3">Serine hydroxymethyltransferase-like domain-containing protein</fullName>
    </recommendedName>
</protein>
<dbReference type="GO" id="GO:0019264">
    <property type="term" value="P:glycine biosynthetic process from serine"/>
    <property type="evidence" value="ECO:0007669"/>
    <property type="project" value="TreeGrafter"/>
</dbReference>
<dbReference type="InterPro" id="IPR015424">
    <property type="entry name" value="PyrdxlP-dep_Trfase"/>
</dbReference>
<dbReference type="InterPro" id="IPR015422">
    <property type="entry name" value="PyrdxlP-dep_Trfase_small"/>
</dbReference>
<dbReference type="InterPro" id="IPR049943">
    <property type="entry name" value="Ser_HO-MeTrfase-like"/>
</dbReference>
<organism evidence="4 5">
    <name type="scientific">candidate division WOR_3 bacterium SM23_42</name>
    <dbReference type="NCBI Taxonomy" id="1703779"/>
    <lineage>
        <taxon>Bacteria</taxon>
        <taxon>Bacteria division WOR-3</taxon>
    </lineage>
</organism>
<dbReference type="SUPFAM" id="SSF53383">
    <property type="entry name" value="PLP-dependent transferases"/>
    <property type="match status" value="1"/>
</dbReference>
<sequence length="479" mass="54693">MQKLTDRIKLLARRIEANNNWRQRECINLIPSETTPSPLVKLCEISDPSGRYAEHRTMKGKEIYFYQGIDFIRDVEEDLRTEMAEYFGCPRIELRTISGQMANEVVFKAMVKFVNRGRKEGEPFRRLRLVMNNELTKGGHLSSQPMGALFNYVEEDPATGKERVINFPVRKDCLYKTDTDELGRLLEQVKPELVVFGKSMFLHKEPVDFVYKTVKEWKPRPVIMYDMAHVLGLYGVLQEPFKEGADIVTGSTHKTYFGPQRGIIASNISKESPISRLWVDIKGRAFPGSTSNHHLGTLLALLLASYEMNHFRDAYQTQVRKNARAFARALKDAGIDVEGDEAEGFTETHQVVIRVSKYGTGDELAQRLEKNNIITNYQALPDDESFLQASGIRMGVQEMTRFGMKEDDFQILAGYIAEVIANNGNTKEKVSTFRKRFLQMQYCLDTEDAAPLVAKMFSSVFANNDFFKSVVANLEQLTR</sequence>
<evidence type="ECO:0000256" key="1">
    <source>
        <dbReference type="ARBA" id="ARBA00001933"/>
    </source>
</evidence>
<dbReference type="STRING" id="1703779.AMJ83_06395"/>
<dbReference type="InterPro" id="IPR039429">
    <property type="entry name" value="SHMT-like_dom"/>
</dbReference>
<evidence type="ECO:0000256" key="2">
    <source>
        <dbReference type="ARBA" id="ARBA00022898"/>
    </source>
</evidence>
<dbReference type="Proteomes" id="UP000051373">
    <property type="component" value="Unassembled WGS sequence"/>
</dbReference>
<dbReference type="GO" id="GO:0046653">
    <property type="term" value="P:tetrahydrofolate metabolic process"/>
    <property type="evidence" value="ECO:0007669"/>
    <property type="project" value="TreeGrafter"/>
</dbReference>
<comment type="caution">
    <text evidence="4">The sequence shown here is derived from an EMBL/GenBank/DDBJ whole genome shotgun (WGS) entry which is preliminary data.</text>
</comment>
<dbReference type="PANTHER" id="PTHR11680:SF35">
    <property type="entry name" value="SERINE HYDROXYMETHYLTRANSFERASE 1"/>
    <property type="match status" value="1"/>
</dbReference>
<dbReference type="EMBL" id="LJUJ01000011">
    <property type="protein sequence ID" value="KPK63533.1"/>
    <property type="molecule type" value="Genomic_DNA"/>
</dbReference>
<dbReference type="AlphaFoldDB" id="A0A0S8FV76"/>
<keyword evidence="2" id="KW-0663">Pyridoxal phosphate</keyword>
<dbReference type="GO" id="GO:0030170">
    <property type="term" value="F:pyridoxal phosphate binding"/>
    <property type="evidence" value="ECO:0007669"/>
    <property type="project" value="TreeGrafter"/>
</dbReference>
<dbReference type="PANTHER" id="PTHR11680">
    <property type="entry name" value="SERINE HYDROXYMETHYLTRANSFERASE"/>
    <property type="match status" value="1"/>
</dbReference>
<evidence type="ECO:0000259" key="3">
    <source>
        <dbReference type="Pfam" id="PF00464"/>
    </source>
</evidence>
<proteinExistence type="predicted"/>
<dbReference type="InterPro" id="IPR015421">
    <property type="entry name" value="PyrdxlP-dep_Trfase_major"/>
</dbReference>
<name>A0A0S8FV76_UNCW3</name>
<feature type="domain" description="Serine hydroxymethyltransferase-like" evidence="3">
    <location>
        <begin position="18"/>
        <end position="416"/>
    </location>
</feature>
<accession>A0A0S8FV76</accession>
<evidence type="ECO:0000313" key="4">
    <source>
        <dbReference type="EMBL" id="KPK63533.1"/>
    </source>
</evidence>
<evidence type="ECO:0000313" key="5">
    <source>
        <dbReference type="Proteomes" id="UP000051373"/>
    </source>
</evidence>
<reference evidence="4 5" key="1">
    <citation type="journal article" date="2015" name="Microbiome">
        <title>Genomic resolution of linkages in carbon, nitrogen, and sulfur cycling among widespread estuary sediment bacteria.</title>
        <authorList>
            <person name="Baker B.J."/>
            <person name="Lazar C.S."/>
            <person name="Teske A.P."/>
            <person name="Dick G.J."/>
        </authorList>
    </citation>
    <scope>NUCLEOTIDE SEQUENCE [LARGE SCALE GENOMIC DNA]</scope>
    <source>
        <strain evidence="4">SM23_42</strain>
    </source>
</reference>
<dbReference type="Pfam" id="PF00464">
    <property type="entry name" value="SHMT"/>
    <property type="match status" value="1"/>
</dbReference>